<evidence type="ECO:0000313" key="4">
    <source>
        <dbReference type="EMBL" id="MCL3786931.1"/>
    </source>
</evidence>
<evidence type="ECO:0000256" key="2">
    <source>
        <dbReference type="SAM" id="Phobius"/>
    </source>
</evidence>
<evidence type="ECO:0000256" key="1">
    <source>
        <dbReference type="ARBA" id="ARBA00022801"/>
    </source>
</evidence>
<dbReference type="Proteomes" id="UP001056693">
    <property type="component" value="Unassembled WGS sequence"/>
</dbReference>
<dbReference type="Pfam" id="PF07228">
    <property type="entry name" value="SpoIIE"/>
    <property type="match status" value="1"/>
</dbReference>
<keyword evidence="5" id="KW-1185">Reference proteome</keyword>
<dbReference type="PANTHER" id="PTHR43156:SF2">
    <property type="entry name" value="STAGE II SPORULATION PROTEIN E"/>
    <property type="match status" value="1"/>
</dbReference>
<evidence type="ECO:0000259" key="3">
    <source>
        <dbReference type="SMART" id="SM00331"/>
    </source>
</evidence>
<feature type="transmembrane region" description="Helical" evidence="2">
    <location>
        <begin position="110"/>
        <end position="129"/>
    </location>
</feature>
<dbReference type="InterPro" id="IPR001932">
    <property type="entry name" value="PPM-type_phosphatase-like_dom"/>
</dbReference>
<keyword evidence="2" id="KW-0472">Membrane</keyword>
<feature type="domain" description="PPM-type phosphatase" evidence="3">
    <location>
        <begin position="563"/>
        <end position="771"/>
    </location>
</feature>
<comment type="caution">
    <text evidence="4">The sequence shown here is derived from an EMBL/GenBank/DDBJ whole genome shotgun (WGS) entry which is preliminary data.</text>
</comment>
<keyword evidence="1" id="KW-0378">Hydrolase</keyword>
<sequence>MLKMEAKKALVRKNFDGSAEFARTVITNIVYFVSGVLVSKGAMLGNLSPFGASFAAAVPKKYLLSALAGTGLGYILLTPSDSFRYIAVVVAIGGIRWLTSDIKRVKNSALFAPLVAFLPILATGIVLTFVSTSTLSSLTDCIIEAVLAGTAAYFFSSTVRLSTERRSIAAFSQQETASLVLTGCVLMLSFGSVAIEGISVGRILAVLVTLLCARYGGVAGGSVCGIATGAIFSIASRNQGFICGGYAFGGLMAGLFSTVGKFACVIAFMISDAVMCLAFSDRVALAEVLIESFTASVIFMILPKEVGNFIAPVFSHEKNASLGETLRKNVVMRLDFASKAINNVKNDVNGVSDRLKRLYSPTLDMVCDNVRKNVCSGCGLKVYCHDKQEGVTYDDFRRLEERLEQQGRVSENDIEEVFVKKCCKKREIADSMNSNYREYISCLEAQRRVDDVRSVVAGQFSGIGDILSDLSDEFKSAMKCDTEAAERVISALSAVGIIPMECICLIASGGRMNVELSISPKSKRFSKGQLMREISKCCGRRFDLPLITKEGGSIMAKFCEMPVYDVEIGTEQHIANRGKLCGDCLNYFNDGTGNTYAIVCDGMGTGGRAAVDGNMATSIMTRLLKSGLTPESSLQIVNSALMVKSEDESLSTVDVAKIDLYSGRVTLNKAGAPLTYIKKNGRVIAKEMPSLPAGILNNIKFSTDTVNLTTGDMVVMVSDGVLSGNEKWLENLIRTWNKGSTQELAQAVVAEAIKHRNDGHDDDITVLAVKLTDNE</sequence>
<feature type="transmembrane region" description="Helical" evidence="2">
    <location>
        <begin position="215"/>
        <end position="234"/>
    </location>
</feature>
<organism evidence="4 5">
    <name type="scientific">Ruminococcus bromii</name>
    <dbReference type="NCBI Taxonomy" id="40518"/>
    <lineage>
        <taxon>Bacteria</taxon>
        <taxon>Bacillati</taxon>
        <taxon>Bacillota</taxon>
        <taxon>Clostridia</taxon>
        <taxon>Eubacteriales</taxon>
        <taxon>Oscillospiraceae</taxon>
        <taxon>Ruminococcus</taxon>
    </lineage>
</organism>
<dbReference type="Pfam" id="PF19732">
    <property type="entry name" value="SpoIIE_N"/>
    <property type="match status" value="1"/>
</dbReference>
<gene>
    <name evidence="4" type="ORF">E2N93_02655</name>
</gene>
<accession>A0ABT0NFB4</accession>
<dbReference type="InterPro" id="IPR052016">
    <property type="entry name" value="Bact_Sigma-Reg"/>
</dbReference>
<protein>
    <submittedName>
        <fullName evidence="4">Stage II sporulation protein E</fullName>
    </submittedName>
</protein>
<dbReference type="EMBL" id="SNUZ01000003">
    <property type="protein sequence ID" value="MCL3786931.1"/>
    <property type="molecule type" value="Genomic_DNA"/>
</dbReference>
<dbReference type="InterPro" id="IPR036457">
    <property type="entry name" value="PPM-type-like_dom_sf"/>
</dbReference>
<feature type="transmembrane region" description="Helical" evidence="2">
    <location>
        <begin position="176"/>
        <end position="195"/>
    </location>
</feature>
<evidence type="ECO:0000313" key="5">
    <source>
        <dbReference type="Proteomes" id="UP001056693"/>
    </source>
</evidence>
<dbReference type="SMART" id="SM00331">
    <property type="entry name" value="PP2C_SIG"/>
    <property type="match status" value="1"/>
</dbReference>
<dbReference type="Gene3D" id="3.60.40.10">
    <property type="entry name" value="PPM-type phosphatase domain"/>
    <property type="match status" value="1"/>
</dbReference>
<keyword evidence="2" id="KW-1133">Transmembrane helix</keyword>
<dbReference type="PANTHER" id="PTHR43156">
    <property type="entry name" value="STAGE II SPORULATION PROTEIN E-RELATED"/>
    <property type="match status" value="1"/>
</dbReference>
<dbReference type="InterPro" id="IPR045768">
    <property type="entry name" value="SpoIIE_N"/>
</dbReference>
<keyword evidence="2" id="KW-0812">Transmembrane</keyword>
<feature type="transmembrane region" description="Helical" evidence="2">
    <location>
        <begin position="135"/>
        <end position="155"/>
    </location>
</feature>
<proteinExistence type="predicted"/>
<feature type="transmembrane region" description="Helical" evidence="2">
    <location>
        <begin position="246"/>
        <end position="271"/>
    </location>
</feature>
<name>A0ABT0NFB4_9FIRM</name>
<reference evidence="4 5" key="1">
    <citation type="submission" date="2019-03" db="EMBL/GenBank/DDBJ databases">
        <authorList>
            <person name="Molinero N."/>
            <person name="Sanchez B."/>
            <person name="Walker A."/>
            <person name="Duncan S."/>
            <person name="Delgado S."/>
            <person name="Margolles A."/>
        </authorList>
    </citation>
    <scope>NUCLEOTIDE SEQUENCE [LARGE SCALE GENOMIC DNA]</scope>
    <source>
        <strain evidence="4 5">IPLA60002</strain>
    </source>
</reference>
<dbReference type="SUPFAM" id="SSF81606">
    <property type="entry name" value="PP2C-like"/>
    <property type="match status" value="1"/>
</dbReference>